<dbReference type="InterPro" id="IPR011044">
    <property type="entry name" value="Quino_amine_DH_bsu"/>
</dbReference>
<sequence length="922" mass="96631">MFYFLKTIREVNRYIVFSVMGLVLIGCAAALVGVVASSSGVVTGAGAVLATNQLKVLPAAILPFTSELNRAVIAPDGSRLYAVDRLHNTLNVYDTASRKLIKVIDIPEIVDNRWGNQFANRLIVANLAISSDGTKLYITCPGVQQLVVIDTATLSIVKTVPDIGVNPVSISVSASNNQIYIASEGFIPGVDTGGSPSTIPEKNGNVVIVDSNTWQLTNLSTLVNEVTSEPAITFKHPSSLAPSPDGKYLYVTDKGNNALFRINLANGQGRKISDESQPSHVAVTPSEVGLILVSNSGDGTVSVINSQSLGRKLLSDTGISPTKEKPGFIAISPDGKWAFVANIGKSDGSISDSTQRECANAGLSRSVSVIDLKTQQVLAGSPLTVDAEIAGMAIYGHQNDKSKNEFDIQKAYLAATCPNGDLRDDNSINRMSEIDITLLASNPGQAVTPIEIPSKKSAFAIAVKPDGSEVYVVHADAITVIDANSRQKSASIAARGSGPFDLDVANDVLVTTNTGANSASFVDTSTWTPLTTIRSLLAPASVVAASNGQAYVANTGTFQTPGKSISVIGLRTGVQERELTTASLTAPFSLAVTPNGTSLIAGYAGGFTDYLPFTPQSGISLFGATSSTGLRIPPPNFGYEESTRIIAPSNNFIFATSYGAINNSSRNEMLYSNINETAPTSVSLFGSTDLNEKQPLPIDIEYFPIEATPTEAAKGKVAVLDYLGKPTGTYPDDIYSGASVSVFDVTLGTDGKITKVELAAFVGGKPNPVLVGNHAASSMLLAADDAKGTNLRAFVVNSGDKQFSRCTDTDKKVKSCGTGNSVTVVDMTTGTVNKIIERIGDKPMDIVQANGKAYVPAYFSNHVAVINLASETVERTIPVGNGPVKVTADQGKVYVANSIDGTVTVIDALTDQVIQPALAVNP</sequence>
<dbReference type="InterPro" id="IPR015943">
    <property type="entry name" value="WD40/YVTN_repeat-like_dom_sf"/>
</dbReference>
<organism evidence="1 2">
    <name type="scientific">Thiothrix caldifontis</name>
    <dbReference type="NCBI Taxonomy" id="525918"/>
    <lineage>
        <taxon>Bacteria</taxon>
        <taxon>Pseudomonadati</taxon>
        <taxon>Pseudomonadota</taxon>
        <taxon>Gammaproteobacteria</taxon>
        <taxon>Thiotrichales</taxon>
        <taxon>Thiotrichaceae</taxon>
        <taxon>Thiothrix</taxon>
    </lineage>
</organism>
<dbReference type="PANTHER" id="PTHR47197:SF3">
    <property type="entry name" value="DIHYDRO-HEME D1 DEHYDROGENASE"/>
    <property type="match status" value="1"/>
</dbReference>
<dbReference type="EMBL" id="FNQP01000018">
    <property type="protein sequence ID" value="SEA91437.1"/>
    <property type="molecule type" value="Genomic_DNA"/>
</dbReference>
<dbReference type="OrthoDB" id="9776991at2"/>
<dbReference type="Gene3D" id="2.130.10.10">
    <property type="entry name" value="YVTN repeat-like/Quinoprotein amine dehydrogenase"/>
    <property type="match status" value="4"/>
</dbReference>
<gene>
    <name evidence="1" type="ORF">SAMN05660964_02807</name>
</gene>
<dbReference type="SUPFAM" id="SSF51004">
    <property type="entry name" value="C-terminal (heme d1) domain of cytochrome cd1-nitrite reductase"/>
    <property type="match status" value="1"/>
</dbReference>
<dbReference type="SUPFAM" id="SSF82171">
    <property type="entry name" value="DPP6 N-terminal domain-like"/>
    <property type="match status" value="1"/>
</dbReference>
<dbReference type="AlphaFoldDB" id="A0A1H4F3F4"/>
<evidence type="ECO:0000313" key="1">
    <source>
        <dbReference type="EMBL" id="SEA91437.1"/>
    </source>
</evidence>
<protein>
    <submittedName>
        <fullName evidence="1">40-residue YVTN family beta-propeller repeat-containing protein</fullName>
    </submittedName>
</protein>
<dbReference type="InterPro" id="IPR051200">
    <property type="entry name" value="Host-pathogen_enzymatic-act"/>
</dbReference>
<dbReference type="InterPro" id="IPR011048">
    <property type="entry name" value="Haem_d1_sf"/>
</dbReference>
<accession>A0A1H4F3F4</accession>
<reference evidence="1 2" key="1">
    <citation type="submission" date="2016-10" db="EMBL/GenBank/DDBJ databases">
        <authorList>
            <person name="de Groot N.N."/>
        </authorList>
    </citation>
    <scope>NUCLEOTIDE SEQUENCE [LARGE SCALE GENOMIC DNA]</scope>
    <source>
        <strain evidence="1 2">DSM 21228</strain>
    </source>
</reference>
<dbReference type="STRING" id="525918.SAMN05660964_02807"/>
<dbReference type="RefSeq" id="WP_093069623.1">
    <property type="nucleotide sequence ID" value="NZ_FNQP01000018.1"/>
</dbReference>
<evidence type="ECO:0000313" key="2">
    <source>
        <dbReference type="Proteomes" id="UP000199397"/>
    </source>
</evidence>
<dbReference type="PROSITE" id="PS51257">
    <property type="entry name" value="PROKAR_LIPOPROTEIN"/>
    <property type="match status" value="1"/>
</dbReference>
<dbReference type="PANTHER" id="PTHR47197">
    <property type="entry name" value="PROTEIN NIRF"/>
    <property type="match status" value="1"/>
</dbReference>
<keyword evidence="2" id="KW-1185">Reference proteome</keyword>
<name>A0A1H4F3F4_9GAMM</name>
<dbReference type="SUPFAM" id="SSF50969">
    <property type="entry name" value="YVTN repeat-like/Quinoprotein amine dehydrogenase"/>
    <property type="match status" value="1"/>
</dbReference>
<dbReference type="Proteomes" id="UP000199397">
    <property type="component" value="Unassembled WGS sequence"/>
</dbReference>
<proteinExistence type="predicted"/>